<dbReference type="PANTHER" id="PTHR47785">
    <property type="entry name" value="ZN(II)2CYS6 TRANSCRIPTION FACTOR (EUROFUNG)-RELATED-RELATED"/>
    <property type="match status" value="1"/>
</dbReference>
<evidence type="ECO:0000313" key="2">
    <source>
        <dbReference type="EMBL" id="KKY25262.1"/>
    </source>
</evidence>
<feature type="region of interest" description="Disordered" evidence="1">
    <location>
        <begin position="214"/>
        <end position="260"/>
    </location>
</feature>
<evidence type="ECO:0000256" key="1">
    <source>
        <dbReference type="SAM" id="MobiDB-lite"/>
    </source>
</evidence>
<dbReference type="CDD" id="cd12148">
    <property type="entry name" value="fungal_TF_MHR"/>
    <property type="match status" value="1"/>
</dbReference>
<evidence type="ECO:0000313" key="3">
    <source>
        <dbReference type="Proteomes" id="UP000053317"/>
    </source>
</evidence>
<accession>A0A0G2ER50</accession>
<dbReference type="OrthoDB" id="5244761at2759"/>
<feature type="compositionally biased region" description="Polar residues" evidence="1">
    <location>
        <begin position="214"/>
        <end position="231"/>
    </location>
</feature>
<gene>
    <name evidence="2" type="ORF">UCRPC4_g01901</name>
</gene>
<organism evidence="2 3">
    <name type="scientific">Phaeomoniella chlamydospora</name>
    <name type="common">Phaeoacremonium chlamydosporum</name>
    <dbReference type="NCBI Taxonomy" id="158046"/>
    <lineage>
        <taxon>Eukaryota</taxon>
        <taxon>Fungi</taxon>
        <taxon>Dikarya</taxon>
        <taxon>Ascomycota</taxon>
        <taxon>Pezizomycotina</taxon>
        <taxon>Eurotiomycetes</taxon>
        <taxon>Chaetothyriomycetidae</taxon>
        <taxon>Phaeomoniellales</taxon>
        <taxon>Phaeomoniellaceae</taxon>
        <taxon>Phaeomoniella</taxon>
    </lineage>
</organism>
<keyword evidence="3" id="KW-1185">Reference proteome</keyword>
<feature type="compositionally biased region" description="Basic and acidic residues" evidence="1">
    <location>
        <begin position="32"/>
        <end position="43"/>
    </location>
</feature>
<name>A0A0G2ER50_PHACM</name>
<dbReference type="PANTHER" id="PTHR47785:SF4">
    <property type="entry name" value="ZN(II)2CYS6 TRANSCRIPTION FACTOR (EUROFUNG)"/>
    <property type="match status" value="1"/>
</dbReference>
<feature type="compositionally biased region" description="Low complexity" evidence="1">
    <location>
        <begin position="45"/>
        <end position="58"/>
    </location>
</feature>
<dbReference type="AlphaFoldDB" id="A0A0G2ER50"/>
<sequence length="704" mass="78746">MQRSYSASRHHEPTPDYVAKGEWSRGLLRLYGHGEGENKDDTAKSASSPSGSTVSSNSDEQSATSPDVVWGFDLEGLGRERVLISEDHPGVLGADGRLKLDSDTIDQYVTSFMHHMYVMHPILDPRRLSQMVNRFKQAYSPVRPGPSLGKRKRDGDTKYYYGEYQQRQGPEQNYTGPRYPKIGRTIGNAIIVLILALGKICAYKGPLPGPVKNNASNRATSTPSSQPATLLSSSGVSSNQNSPSMPPIAPMDSHPSMTNDARPVVRNMDVIPGLAYFAWAIGVLGEHLGGSDLEHCQAFILAALYWGQLAHPFSSYAWIISASSACIGLIHRSSQLMSSIHNAHKNNNGHYNSGHRIQVDLIEICYWTCLQLESDIRAELKELQPTAISYYEDFMESNIFYPSAAAIETTKWQLPFDSTMISEYYLFQLYLRKHLNHTHSELYDPKNLKNRNFGSIEALFHNLESYRKVFAGRGWDDREPPAADILAARLRAKFYGGRNIILRPLLEKIMKEEIDAAKARKQLNSDDNYSAGSPSRPDDRSQPHSPAVTHLRHPNRSAQQQYKARLPQHHAFSQNLTGTEHPPLTDRERELAEIGIQSLIASTIAFDAVVPRVGRLIVTNIFGTLHAQFGNMLILAAAYQSPRLKAYVDRHELERLMRRTIKILEEHKDVSPTLREDALILEQIQGNLPPPTVSSGDSFSSHDT</sequence>
<dbReference type="InterPro" id="IPR053181">
    <property type="entry name" value="EcdB-like_regulator"/>
</dbReference>
<feature type="region of interest" description="Disordered" evidence="1">
    <location>
        <begin position="29"/>
        <end position="67"/>
    </location>
</feature>
<proteinExistence type="predicted"/>
<reference evidence="2 3" key="1">
    <citation type="submission" date="2015-05" db="EMBL/GenBank/DDBJ databases">
        <title>Distinctive expansion of gene families associated with plant cell wall degradation and secondary metabolism in the genomes of grapevine trunk pathogens.</title>
        <authorList>
            <person name="Lawrence D.P."/>
            <person name="Travadon R."/>
            <person name="Rolshausen P.E."/>
            <person name="Baumgartner K."/>
        </authorList>
    </citation>
    <scope>NUCLEOTIDE SEQUENCE [LARGE SCALE GENOMIC DNA]</scope>
    <source>
        <strain evidence="2">UCRPC4</strain>
    </source>
</reference>
<feature type="region of interest" description="Disordered" evidence="1">
    <location>
        <begin position="521"/>
        <end position="565"/>
    </location>
</feature>
<protein>
    <submittedName>
        <fullName evidence="2">Putative c6 zinc finger domain-containing protein</fullName>
    </submittedName>
</protein>
<reference evidence="2 3" key="2">
    <citation type="submission" date="2015-05" db="EMBL/GenBank/DDBJ databases">
        <authorList>
            <person name="Morales-Cruz A."/>
            <person name="Amrine K.C."/>
            <person name="Cantu D."/>
        </authorList>
    </citation>
    <scope>NUCLEOTIDE SEQUENCE [LARGE SCALE GENOMIC DNA]</scope>
    <source>
        <strain evidence="2">UCRPC4</strain>
    </source>
</reference>
<dbReference type="Proteomes" id="UP000053317">
    <property type="component" value="Unassembled WGS sequence"/>
</dbReference>
<comment type="caution">
    <text evidence="2">The sequence shown here is derived from an EMBL/GenBank/DDBJ whole genome shotgun (WGS) entry which is preliminary data.</text>
</comment>
<feature type="compositionally biased region" description="Low complexity" evidence="1">
    <location>
        <begin position="232"/>
        <end position="243"/>
    </location>
</feature>
<dbReference type="EMBL" id="LCWF01000045">
    <property type="protein sequence ID" value="KKY25262.1"/>
    <property type="molecule type" value="Genomic_DNA"/>
</dbReference>